<name>A0A919EWF7_9ACTN</name>
<organism evidence="1 2">
    <name type="scientific">Streptomyces capoamus</name>
    <dbReference type="NCBI Taxonomy" id="68183"/>
    <lineage>
        <taxon>Bacteria</taxon>
        <taxon>Bacillati</taxon>
        <taxon>Actinomycetota</taxon>
        <taxon>Actinomycetes</taxon>
        <taxon>Kitasatosporales</taxon>
        <taxon>Streptomycetaceae</taxon>
        <taxon>Streptomyces</taxon>
    </lineage>
</organism>
<sequence length="83" mass="9392">MRFLVDDRPVQETTRNKLESTRGQWVYDRNQYLILNLALGGAYPAGWNKATTPYWGLPQPSVDNIAAGGVQAEIDWVRVEQKG</sequence>
<dbReference type="Gene3D" id="2.60.120.200">
    <property type="match status" value="1"/>
</dbReference>
<dbReference type="EMBL" id="BNBF01000005">
    <property type="protein sequence ID" value="GHG43641.1"/>
    <property type="molecule type" value="Genomic_DNA"/>
</dbReference>
<reference evidence="2" key="1">
    <citation type="journal article" date="2019" name="Int. J. Syst. Evol. Microbiol.">
        <title>The Global Catalogue of Microorganisms (GCM) 10K type strain sequencing project: providing services to taxonomists for standard genome sequencing and annotation.</title>
        <authorList>
            <consortium name="The Broad Institute Genomics Platform"/>
            <consortium name="The Broad Institute Genome Sequencing Center for Infectious Disease"/>
            <person name="Wu L."/>
            <person name="Ma J."/>
        </authorList>
    </citation>
    <scope>NUCLEOTIDE SEQUENCE [LARGE SCALE GENOMIC DNA]</scope>
    <source>
        <strain evidence="2">JCM 4253</strain>
    </source>
</reference>
<protein>
    <submittedName>
        <fullName evidence="1">Uncharacterized protein</fullName>
    </submittedName>
</protein>
<dbReference type="Proteomes" id="UP000619355">
    <property type="component" value="Unassembled WGS sequence"/>
</dbReference>
<dbReference type="AlphaFoldDB" id="A0A919EWF7"/>
<evidence type="ECO:0000313" key="1">
    <source>
        <dbReference type="EMBL" id="GHG43641.1"/>
    </source>
</evidence>
<keyword evidence="2" id="KW-1185">Reference proteome</keyword>
<evidence type="ECO:0000313" key="2">
    <source>
        <dbReference type="Proteomes" id="UP000619355"/>
    </source>
</evidence>
<gene>
    <name evidence="1" type="ORF">GCM10018980_20590</name>
</gene>
<dbReference type="InterPro" id="IPR013320">
    <property type="entry name" value="ConA-like_dom_sf"/>
</dbReference>
<accession>A0A919EWF7</accession>
<proteinExistence type="predicted"/>
<dbReference type="SUPFAM" id="SSF49899">
    <property type="entry name" value="Concanavalin A-like lectins/glucanases"/>
    <property type="match status" value="1"/>
</dbReference>
<comment type="caution">
    <text evidence="1">The sequence shown here is derived from an EMBL/GenBank/DDBJ whole genome shotgun (WGS) entry which is preliminary data.</text>
</comment>